<sequence>MSGPGVRLHIQDHNVVMDNGIVQVTLSNPGGIVTEIRYNGVDNLLEVLNKESNRGYWDLVWSAPGSKGIFDVIHGTCFKVIVQNEEQVELSFTRMWDPSLEGKFVPLNIDKRFIMLRGSSGFYSYGIYEHLNGWPDFDLGETRITFKLRKDKFQYMAMADDRRRILPYPEDRLPGRCQTLGYAEAVLLTDPKDRQLQGEVDDKYQYSCANKDNRVHGWISFSPPIGFWQITPSDEFRSGGPLKQNLTSHVGPTTLAMFLSGHYAGQDLVPKIRGGESWKKVFGPVYLYFNSAPVGDDPLWLWEDAKIQMMNEVQSWPYYFPASEDFLKSDQRGNVSGRLLILDKYICTDLISANGAYVGLAPPGDAGSWQRECKDYQFWTRADENGFFTIRNVRPGDYNLFAWVPGFVGDYKFVDSVKITPGSYTEFGELVYEPPRDGPTLWEIGIPDRSGAEFYAPDPNPQYVNKLFINHPDRFRQYGLWERYTELYPDADLVYTVGVSDYRKDWFYAQAPRKKEDNTLQGTTWQIKFEVRSVVKGSTYKLRVAIASATLAELQVRVNDPKTARPLFTSGLIGRDNSIARHGIHGIHWLYNVSIPAVLRVTKIHVQVVMENGILTLTLSNPGGIVTGIQYNNIDNLLEVLNDESNRGYWDLVWSSPTSTGTSGTFDVIKGTKFQVMVENEDQVEVSFTRTWDVSLEGKLVPLNIDKRFIMLRGCSGFYSYAIYEHLQEWPAFNLDETRLAFKLRKDKFHYMAMADNRQRNMPLPDDRLAPKGKALAYPEAVLLVNPIEPELKGEVDDKYQYSCDNKDNKVHGWICMDPAVGFWLITPTDEFRSGGPLKQNLTSHVGPTTLAVFLSAHYSGEDLVPKFNAGEAWKKVFGPVFIYLNSSYDGGDPLMLWDDAKQQMLVEVQSWPYSFPESEDFAKWDERGNVSGRLLVRERCINDDYISAKGAYVGLAPPGDVGSWQRECKNYQFWAKADDDGYFTITNVLAGDYNVYAWVPGFIGDYKYDVVMNITEGCDIDLGELVYEPPRDGPTVWEIGIPDRTAAEFYVPDPNPKYINKLYVNHPDKFRQYGLWERYAELYPDKDLIYTIGVSDYTKDWFFAQVTRKKDDNTFQGTTWQIKFQLDKVNTTSSYKLRVALASATLSELQVRVNNPKSPRPLFSSGLIGRDNSIARHGIHGLYWLYSVDIAGTQFVEGDNTIFLTQSRGNSPFQAIMYDYIRLEAPPSSNINNTKYLKIFKGLIHCVSSSPGVRLDIQDKHVVMDNGIVQVNLSNPEGIVTGIRYNGIDNLLEVLNEEYDRGYWDIVWDEGGENRTEKGAKGKGRFDRMEATNLTVIVENEEQVELSFTRTWNASFQGKLPPLNIDKRFILLRGFSGFYTYAIYEHLKEWPAFDIDNTRIAFKPRKDKFHYMSIADNRQRFMPLPDDRIPPRGQVLAYPEAVRLVDPVEPEFKGEVDDKYEYSCESRNDRVHGWMSIDPLNSTGFWLITPSYEFRSAGPLKQYLTSHVGPTTLSVFHSTHYSGADLIMKFGPNEPWKKVYGPIFLYLNSLSNGVSPVKLWEDAKQQMVNEVESWPYTFPASKDFLSAEQRGKVQGRLLVRDRKVSDAFIPVSGAYVGLAAIGEVGSWQRECKGYQFWTITDDKGYFSIINIRPGDYNLYSWVNGYIGDYQFDQIINVTSGSEINVHELVYEPPRDGPTLWEIGIPDRSAAEFYVPDPNPMYINKLYVNHTDRFRQYGLWERYADLYPNKDLVYTVGVSDYRKDWFFAQVNRKKDNGTYQGTTWQINFNLDRVNTHGSYTLRVALASVHNAELQIRINKLEADPPLFSSGVIGKENTIARHGIHGLYWLFSLDVDDTLLVQGNNTIFLTQTMNTSPFIGIMYDYIRLEYKR</sequence>
<evidence type="ECO:0000256" key="4">
    <source>
        <dbReference type="ARBA" id="ARBA00012437"/>
    </source>
</evidence>
<evidence type="ECO:0000256" key="3">
    <source>
        <dbReference type="ARBA" id="ARBA00010418"/>
    </source>
</evidence>
<reference evidence="10 11" key="1">
    <citation type="submission" date="2019-04" db="EMBL/GenBank/DDBJ databases">
        <title>An improved genome assembly and genetic linkage map for asparagus bean, Vigna unguiculata ssp. sesquipedialis.</title>
        <authorList>
            <person name="Xia Q."/>
            <person name="Zhang R."/>
            <person name="Dong Y."/>
        </authorList>
    </citation>
    <scope>NUCLEOTIDE SEQUENCE [LARGE SCALE GENOMIC DNA]</scope>
    <source>
        <tissue evidence="10">Leaf</tissue>
    </source>
</reference>
<keyword evidence="11" id="KW-1185">Reference proteome</keyword>
<comment type="similarity">
    <text evidence="3">Belongs to the polysaccharide lyase 4 family.</text>
</comment>
<dbReference type="SUPFAM" id="SSF74650">
    <property type="entry name" value="Galactose mutarotase-like"/>
    <property type="match status" value="2"/>
</dbReference>
<dbReference type="GO" id="GO:0030246">
    <property type="term" value="F:carbohydrate binding"/>
    <property type="evidence" value="ECO:0007669"/>
    <property type="project" value="InterPro"/>
</dbReference>
<evidence type="ECO:0000256" key="5">
    <source>
        <dbReference type="ARBA" id="ARBA00022525"/>
    </source>
</evidence>
<dbReference type="CDD" id="cd10320">
    <property type="entry name" value="RGL4_N"/>
    <property type="match status" value="3"/>
</dbReference>
<dbReference type="SUPFAM" id="SSF49785">
    <property type="entry name" value="Galactose-binding domain-like"/>
    <property type="match status" value="3"/>
</dbReference>
<feature type="domain" description="Rhamnogalacturonan lyase" evidence="8">
    <location>
        <begin position="1036"/>
        <end position="1224"/>
    </location>
</feature>
<dbReference type="GO" id="GO:0005975">
    <property type="term" value="P:carbohydrate metabolic process"/>
    <property type="evidence" value="ECO:0007669"/>
    <property type="project" value="InterPro"/>
</dbReference>
<evidence type="ECO:0000256" key="1">
    <source>
        <dbReference type="ARBA" id="ARBA00001324"/>
    </source>
</evidence>
<dbReference type="Gene3D" id="2.60.40.1120">
    <property type="entry name" value="Carboxypeptidase-like, regulatory domain"/>
    <property type="match status" value="3"/>
</dbReference>
<evidence type="ECO:0000256" key="2">
    <source>
        <dbReference type="ARBA" id="ARBA00004613"/>
    </source>
</evidence>
<evidence type="ECO:0000256" key="7">
    <source>
        <dbReference type="ARBA" id="ARBA00023239"/>
    </source>
</evidence>
<evidence type="ECO:0000259" key="9">
    <source>
        <dbReference type="Pfam" id="PF14686"/>
    </source>
</evidence>
<dbReference type="SUPFAM" id="SSF49452">
    <property type="entry name" value="Starch-binding domain-like"/>
    <property type="match status" value="3"/>
</dbReference>
<evidence type="ECO:0000313" key="10">
    <source>
        <dbReference type="EMBL" id="QCE15981.1"/>
    </source>
</evidence>
<dbReference type="PANTHER" id="PTHR32018">
    <property type="entry name" value="RHAMNOGALACTURONATE LYASE FAMILY PROTEIN"/>
    <property type="match status" value="1"/>
</dbReference>
<dbReference type="InterPro" id="IPR014718">
    <property type="entry name" value="GH-type_carb-bd"/>
</dbReference>
<accession>A0A4D6NSR6</accession>
<feature type="domain" description="Rhamnogalacturonan lyase" evidence="9">
    <location>
        <begin position="354"/>
        <end position="426"/>
    </location>
</feature>
<dbReference type="InterPro" id="IPR029413">
    <property type="entry name" value="RG-lyase_II"/>
</dbReference>
<organism evidence="10 11">
    <name type="scientific">Vigna unguiculata</name>
    <name type="common">Cowpea</name>
    <dbReference type="NCBI Taxonomy" id="3917"/>
    <lineage>
        <taxon>Eukaryota</taxon>
        <taxon>Viridiplantae</taxon>
        <taxon>Streptophyta</taxon>
        <taxon>Embryophyta</taxon>
        <taxon>Tracheophyta</taxon>
        <taxon>Spermatophyta</taxon>
        <taxon>Magnoliopsida</taxon>
        <taxon>eudicotyledons</taxon>
        <taxon>Gunneridae</taxon>
        <taxon>Pentapetalae</taxon>
        <taxon>rosids</taxon>
        <taxon>fabids</taxon>
        <taxon>Fabales</taxon>
        <taxon>Fabaceae</taxon>
        <taxon>Papilionoideae</taxon>
        <taxon>50 kb inversion clade</taxon>
        <taxon>NPAAA clade</taxon>
        <taxon>indigoferoid/millettioid clade</taxon>
        <taxon>Phaseoleae</taxon>
        <taxon>Vigna</taxon>
    </lineage>
</organism>
<dbReference type="InterPro" id="IPR051850">
    <property type="entry name" value="Polysacch_Lyase_4"/>
</dbReference>
<evidence type="ECO:0000256" key="6">
    <source>
        <dbReference type="ARBA" id="ARBA00022729"/>
    </source>
</evidence>
<evidence type="ECO:0000313" key="11">
    <source>
        <dbReference type="Proteomes" id="UP000501690"/>
    </source>
</evidence>
<dbReference type="Pfam" id="PF14683">
    <property type="entry name" value="CBM-like"/>
    <property type="match status" value="3"/>
</dbReference>
<dbReference type="CDD" id="cd10317">
    <property type="entry name" value="RGL4_C"/>
    <property type="match status" value="3"/>
</dbReference>
<dbReference type="InterPro" id="IPR010325">
    <property type="entry name" value="Rhamnogal_lyase"/>
</dbReference>
<name>A0A4D6NSR6_VIGUN</name>
<dbReference type="Pfam" id="PF14686">
    <property type="entry name" value="fn3_3"/>
    <property type="match status" value="3"/>
</dbReference>
<dbReference type="GO" id="GO:0102210">
    <property type="term" value="F:rhamnogalacturonan endolyase activity"/>
    <property type="evidence" value="ECO:0007669"/>
    <property type="project" value="UniProtKB-EC"/>
</dbReference>
<protein>
    <recommendedName>
        <fullName evidence="4">rhamnogalacturonan endolyase</fullName>
        <ecNumber evidence="4">4.2.2.23</ecNumber>
    </recommendedName>
</protein>
<dbReference type="InterPro" id="IPR011013">
    <property type="entry name" value="Gal_mutarotase_sf_dom"/>
</dbReference>
<evidence type="ECO:0000259" key="8">
    <source>
        <dbReference type="Pfam" id="PF14683"/>
    </source>
</evidence>
<dbReference type="Gene3D" id="2.70.98.10">
    <property type="match status" value="2"/>
</dbReference>
<dbReference type="PANTHER" id="PTHR32018:SF1">
    <property type="entry name" value="RHAMNOGALACTURONAN ENDOLYASE"/>
    <property type="match status" value="1"/>
</dbReference>
<feature type="domain" description="Rhamnogalacturonan lyase" evidence="8">
    <location>
        <begin position="1699"/>
        <end position="1887"/>
    </location>
</feature>
<dbReference type="InterPro" id="IPR013784">
    <property type="entry name" value="Carb-bd-like_fold"/>
</dbReference>
<dbReference type="InterPro" id="IPR029411">
    <property type="entry name" value="RG-lyase_III"/>
</dbReference>
<comment type="subcellular location">
    <subcellularLocation>
        <location evidence="2">Secreted</location>
    </subcellularLocation>
</comment>
<keyword evidence="5" id="KW-0964">Secreted</keyword>
<gene>
    <name evidence="10" type="ORF">DEO72_LG11g2994</name>
</gene>
<feature type="domain" description="Rhamnogalacturonan lyase" evidence="9">
    <location>
        <begin position="1613"/>
        <end position="1685"/>
    </location>
</feature>
<dbReference type="InterPro" id="IPR008979">
    <property type="entry name" value="Galactose-bd-like_sf"/>
</dbReference>
<dbReference type="Proteomes" id="UP000501690">
    <property type="component" value="Linkage Group LG11"/>
</dbReference>
<dbReference type="FunFam" id="2.60.40.1120:FF:000033">
    <property type="entry name" value="Rhamnogalacturonate lyase B"/>
    <property type="match status" value="3"/>
</dbReference>
<proteinExistence type="inferred from homology"/>
<keyword evidence="7 10" id="KW-0456">Lyase</keyword>
<dbReference type="Gene3D" id="2.60.120.260">
    <property type="entry name" value="Galactose-binding domain-like"/>
    <property type="match status" value="3"/>
</dbReference>
<dbReference type="Pfam" id="PF06045">
    <property type="entry name" value="Rhamnogal_lyase"/>
    <property type="match status" value="3"/>
</dbReference>
<feature type="domain" description="Rhamnogalacturonan lyase" evidence="8">
    <location>
        <begin position="440"/>
        <end position="599"/>
    </location>
</feature>
<dbReference type="GO" id="GO:0005576">
    <property type="term" value="C:extracellular region"/>
    <property type="evidence" value="ECO:0007669"/>
    <property type="project" value="UniProtKB-SubCell"/>
</dbReference>
<dbReference type="CDD" id="cd10316">
    <property type="entry name" value="RGL4_M"/>
    <property type="match status" value="3"/>
</dbReference>
<keyword evidence="6" id="KW-0732">Signal</keyword>
<dbReference type="EMBL" id="CP039355">
    <property type="protein sequence ID" value="QCE15981.1"/>
    <property type="molecule type" value="Genomic_DNA"/>
</dbReference>
<feature type="domain" description="Rhamnogalacturonan lyase" evidence="9">
    <location>
        <begin position="949"/>
        <end position="1022"/>
    </location>
</feature>
<dbReference type="EC" id="4.2.2.23" evidence="4"/>
<comment type="catalytic activity">
    <reaction evidence="1">
        <text>Endotype eliminative cleavage of L-alpha-rhamnopyranosyl-(1-&gt;4)-alpha-D-galactopyranosyluronic acid bonds of rhamnogalacturonan I domains in ramified hairy regions of pectin leaving L-rhamnopyranose at the reducing end and 4-deoxy-4,5-unsaturated D-galactopyranosyluronic acid at the non-reducing end.</text>
        <dbReference type="EC" id="4.2.2.23"/>
    </reaction>
</comment>